<name>A2E242_TRIV3</name>
<dbReference type="AlphaFoldDB" id="A2E242"/>
<protein>
    <submittedName>
        <fullName evidence="1">Uncharacterized protein</fullName>
    </submittedName>
</protein>
<keyword evidence="2" id="KW-1185">Reference proteome</keyword>
<dbReference type="KEGG" id="tva:4771232"/>
<reference evidence="1" key="2">
    <citation type="journal article" date="2007" name="Science">
        <title>Draft genome sequence of the sexually transmitted pathogen Trichomonas vaginalis.</title>
        <authorList>
            <person name="Carlton J.M."/>
            <person name="Hirt R.P."/>
            <person name="Silva J.C."/>
            <person name="Delcher A.L."/>
            <person name="Schatz M."/>
            <person name="Zhao Q."/>
            <person name="Wortman J.R."/>
            <person name="Bidwell S.L."/>
            <person name="Alsmark U.C.M."/>
            <person name="Besteiro S."/>
            <person name="Sicheritz-Ponten T."/>
            <person name="Noel C.J."/>
            <person name="Dacks J.B."/>
            <person name="Foster P.G."/>
            <person name="Simillion C."/>
            <person name="Van de Peer Y."/>
            <person name="Miranda-Saavedra D."/>
            <person name="Barton G.J."/>
            <person name="Westrop G.D."/>
            <person name="Mueller S."/>
            <person name="Dessi D."/>
            <person name="Fiori P.L."/>
            <person name="Ren Q."/>
            <person name="Paulsen I."/>
            <person name="Zhang H."/>
            <person name="Bastida-Corcuera F.D."/>
            <person name="Simoes-Barbosa A."/>
            <person name="Brown M.T."/>
            <person name="Hayes R.D."/>
            <person name="Mukherjee M."/>
            <person name="Okumura C.Y."/>
            <person name="Schneider R."/>
            <person name="Smith A.J."/>
            <person name="Vanacova S."/>
            <person name="Villalvazo M."/>
            <person name="Haas B.J."/>
            <person name="Pertea M."/>
            <person name="Feldblyum T.V."/>
            <person name="Utterback T.R."/>
            <person name="Shu C.L."/>
            <person name="Osoegawa K."/>
            <person name="de Jong P.J."/>
            <person name="Hrdy I."/>
            <person name="Horvathova L."/>
            <person name="Zubacova Z."/>
            <person name="Dolezal P."/>
            <person name="Malik S.B."/>
            <person name="Logsdon J.M. Jr."/>
            <person name="Henze K."/>
            <person name="Gupta A."/>
            <person name="Wang C.C."/>
            <person name="Dunne R.L."/>
            <person name="Upcroft J.A."/>
            <person name="Upcroft P."/>
            <person name="White O."/>
            <person name="Salzberg S.L."/>
            <person name="Tang P."/>
            <person name="Chiu C.-H."/>
            <person name="Lee Y.-S."/>
            <person name="Embley T.M."/>
            <person name="Coombs G.H."/>
            <person name="Mottram J.C."/>
            <person name="Tachezy J."/>
            <person name="Fraser-Liggett C.M."/>
            <person name="Johnson P.J."/>
        </authorList>
    </citation>
    <scope>NUCLEOTIDE SEQUENCE [LARGE SCALE GENOMIC DNA]</scope>
    <source>
        <strain evidence="1">G3</strain>
    </source>
</reference>
<dbReference type="InParanoid" id="A2E242"/>
<proteinExistence type="predicted"/>
<dbReference type="RefSeq" id="XP_001325479.1">
    <property type="nucleotide sequence ID" value="XM_001325444.1"/>
</dbReference>
<reference evidence="1" key="1">
    <citation type="submission" date="2006-10" db="EMBL/GenBank/DDBJ databases">
        <authorList>
            <person name="Amadeo P."/>
            <person name="Zhao Q."/>
            <person name="Wortman J."/>
            <person name="Fraser-Liggett C."/>
            <person name="Carlton J."/>
        </authorList>
    </citation>
    <scope>NUCLEOTIDE SEQUENCE</scope>
    <source>
        <strain evidence="1">G3</strain>
    </source>
</reference>
<dbReference type="VEuPathDB" id="TrichDB:TVAG_463900"/>
<sequence>MPYDSFADIQTNLTNIESFSIEIIVNQPNIYFYSEQNEIVFADDLSTTIDTSKLSSLQIAYFPESFPLFITPTDPLRFFPDMKFMNDKGINVYISTEMDTSKIFGSNFKKGKFICSKPVTIYTESSKNSLPNFFELDSSLNLKIISQYLRGKYDLYTSFDEKSPEITITRNAFPKNQYIDPYVPYENKLELVLHGSALDSLNNSVGFEFNKKVDCLTISSVDFKSNIILMANTEKLVLSNVHVYLFSEDIPIIEADSSTYIEFMANNVVGKSLTCLGEADTSPCLSFNYEYITCSYVSLKSISQVLTNLTTRIINLDVNNYEMAPRNINYDGYCIHMTSACGNIFLNYSAYKQININGYNISNRFNSHLYVRYSENSNENVLNITNYDKSNKWEINIDIYNHETNTKIIMKNMKVYSLVQEKLDPKSFTFIGCKRDDREYGHFCIVKDYFSCSYCPEKMIPVLETFYFNRYQDKNDIVQILTASSINLPMEKISKTTVIVSAYQNNVVDLKITLNKDPDSMPTMLVVKNCRLLFSGYENISIKFEQFALLQNSEILQSGHKIFVSQSLLASPKITDSLVNRLLPSKNLEIHLIHSQTSTKVTKIEVANDYLLVFYGEKAIKLIRNSFNCLFVKDMSYDDKSNAIVLKSALKEYSEFWCYIRIFAQTDKIYLNITDYENEYYYLDNKNEGIFIDFEMPHSKLYVSYDTK</sequence>
<dbReference type="Proteomes" id="UP000001542">
    <property type="component" value="Unassembled WGS sequence"/>
</dbReference>
<dbReference type="VEuPathDB" id="TrichDB:TVAGG3_1048920"/>
<dbReference type="EMBL" id="DS113288">
    <property type="protein sequence ID" value="EAY13256.1"/>
    <property type="molecule type" value="Genomic_DNA"/>
</dbReference>
<evidence type="ECO:0000313" key="2">
    <source>
        <dbReference type="Proteomes" id="UP000001542"/>
    </source>
</evidence>
<accession>A2E242</accession>
<evidence type="ECO:0000313" key="1">
    <source>
        <dbReference type="EMBL" id="EAY13256.1"/>
    </source>
</evidence>
<organism evidence="1 2">
    <name type="scientific">Trichomonas vaginalis (strain ATCC PRA-98 / G3)</name>
    <dbReference type="NCBI Taxonomy" id="412133"/>
    <lineage>
        <taxon>Eukaryota</taxon>
        <taxon>Metamonada</taxon>
        <taxon>Parabasalia</taxon>
        <taxon>Trichomonadida</taxon>
        <taxon>Trichomonadidae</taxon>
        <taxon>Trichomonas</taxon>
    </lineage>
</organism>
<gene>
    <name evidence="1" type="ORF">TVAG_463900</name>
</gene>